<feature type="transmembrane region" description="Helical" evidence="8">
    <location>
        <begin position="301"/>
        <end position="317"/>
    </location>
</feature>
<feature type="transmembrane region" description="Helical" evidence="8">
    <location>
        <begin position="376"/>
        <end position="395"/>
    </location>
</feature>
<evidence type="ECO:0000256" key="2">
    <source>
        <dbReference type="ARBA" id="ARBA00022475"/>
    </source>
</evidence>
<keyword evidence="6 8" id="KW-1133">Transmembrane helix</keyword>
<comment type="subcellular location">
    <subcellularLocation>
        <location evidence="1">Cell membrane</location>
        <topology evidence="1">Multi-pass membrane protein</topology>
    </subcellularLocation>
</comment>
<dbReference type="GO" id="GO:0005886">
    <property type="term" value="C:plasma membrane"/>
    <property type="evidence" value="ECO:0007669"/>
    <property type="project" value="UniProtKB-SubCell"/>
</dbReference>
<dbReference type="GO" id="GO:0009103">
    <property type="term" value="P:lipopolysaccharide biosynthetic process"/>
    <property type="evidence" value="ECO:0007669"/>
    <property type="project" value="UniProtKB-ARBA"/>
</dbReference>
<dbReference type="GO" id="GO:0016763">
    <property type="term" value="F:pentosyltransferase activity"/>
    <property type="evidence" value="ECO:0007669"/>
    <property type="project" value="TreeGrafter"/>
</dbReference>
<feature type="transmembrane region" description="Helical" evidence="8">
    <location>
        <begin position="347"/>
        <end position="364"/>
    </location>
</feature>
<feature type="transmembrane region" description="Helical" evidence="8">
    <location>
        <begin position="143"/>
        <end position="159"/>
    </location>
</feature>
<feature type="transmembrane region" description="Helical" evidence="8">
    <location>
        <begin position="9"/>
        <end position="27"/>
    </location>
</feature>
<reference evidence="11" key="1">
    <citation type="submission" date="2017-09" db="EMBL/GenBank/DDBJ databases">
        <title>Depth-based differentiation of microbial function through sediment-hosted aquifers and enrichment of novel symbionts in the deep terrestrial subsurface.</title>
        <authorList>
            <person name="Probst A.J."/>
            <person name="Ladd B."/>
            <person name="Jarett J.K."/>
            <person name="Geller-Mcgrath D.E."/>
            <person name="Sieber C.M.K."/>
            <person name="Emerson J.B."/>
            <person name="Anantharaman K."/>
            <person name="Thomas B.C."/>
            <person name="Malmstrom R."/>
            <person name="Stieglmeier M."/>
            <person name="Klingl A."/>
            <person name="Woyke T."/>
            <person name="Ryan C.M."/>
            <person name="Banfield J.F."/>
        </authorList>
    </citation>
    <scope>NUCLEOTIDE SEQUENCE [LARGE SCALE GENOMIC DNA]</scope>
</reference>
<keyword evidence="3" id="KW-0328">Glycosyltransferase</keyword>
<keyword evidence="7 8" id="KW-0472">Membrane</keyword>
<evidence type="ECO:0000256" key="4">
    <source>
        <dbReference type="ARBA" id="ARBA00022679"/>
    </source>
</evidence>
<evidence type="ECO:0000313" key="11">
    <source>
        <dbReference type="Proteomes" id="UP000229631"/>
    </source>
</evidence>
<keyword evidence="4" id="KW-0808">Transferase</keyword>
<proteinExistence type="predicted"/>
<keyword evidence="2" id="KW-1003">Cell membrane</keyword>
<dbReference type="AlphaFoldDB" id="A0A2M7BFS7"/>
<feature type="transmembrane region" description="Helical" evidence="8">
    <location>
        <begin position="324"/>
        <end position="341"/>
    </location>
</feature>
<dbReference type="Pfam" id="PF13231">
    <property type="entry name" value="PMT_2"/>
    <property type="match status" value="1"/>
</dbReference>
<dbReference type="InterPro" id="IPR038731">
    <property type="entry name" value="RgtA/B/C-like"/>
</dbReference>
<dbReference type="InterPro" id="IPR050297">
    <property type="entry name" value="LipidA_mod_glycosyltrf_83"/>
</dbReference>
<evidence type="ECO:0000313" key="10">
    <source>
        <dbReference type="EMBL" id="PIV01930.1"/>
    </source>
</evidence>
<feature type="transmembrane region" description="Helical" evidence="8">
    <location>
        <begin position="207"/>
        <end position="224"/>
    </location>
</feature>
<evidence type="ECO:0000259" key="9">
    <source>
        <dbReference type="Pfam" id="PF13231"/>
    </source>
</evidence>
<keyword evidence="5 8" id="KW-0812">Transmembrane</keyword>
<evidence type="ECO:0000256" key="3">
    <source>
        <dbReference type="ARBA" id="ARBA00022676"/>
    </source>
</evidence>
<sequence length="512" mass="59837">MKPFLKNQWIWLVLVLVLASFLRFLNIGKWQFFSYDQARDFIIIERMFLDHKLTLVGPTVLAPGVSLPPFYYYSLAPFLYLFNFHLIGPDIYTAFLGIAAIAVFYFLVRDLFGSKAAIFSSLLFSLNPYLIQASRHAWNPNTIYFFTLLFALSFERYFFKKSGKYLILAAFSISWALNLHYTVLVFLPLLLFMFFMEFALKKISRNLLLSLLVFLCLISPIFIFELRHNFPNTRGIMGFALKQTNLSPGFLGVEKGKVMFFDYLKMPLTLISGLNQSKNLTINPSHILLFDKTRLQMDTKIFMAILIFVSSLVLLFRGKKERRYQIIIAFLIFGFSIRLLFPPTSFYFYHYTFLFPFIFLLLSLNYFEYFKKHNNIFFPIVFTFILAIIALYPAGFRNETKTEEFFLTACSIITKNSFSGEKVAVAANLKDLSRWDHNALEYRYFLEAFYRLPVSGWDADDYKEANVLYLVDEGDLKNPLKLGGMEVEAFLPKKIEKSWKVDTGQTIYKMIK</sequence>
<gene>
    <name evidence="10" type="ORF">COS54_00170</name>
</gene>
<comment type="caution">
    <text evidence="10">The sequence shown here is derived from an EMBL/GenBank/DDBJ whole genome shotgun (WGS) entry which is preliminary data.</text>
</comment>
<feature type="domain" description="Glycosyltransferase RgtA/B/C/D-like" evidence="9">
    <location>
        <begin position="68"/>
        <end position="223"/>
    </location>
</feature>
<evidence type="ECO:0000256" key="7">
    <source>
        <dbReference type="ARBA" id="ARBA00023136"/>
    </source>
</evidence>
<evidence type="ECO:0000256" key="8">
    <source>
        <dbReference type="SAM" id="Phobius"/>
    </source>
</evidence>
<feature type="transmembrane region" description="Helical" evidence="8">
    <location>
        <begin position="165"/>
        <end position="195"/>
    </location>
</feature>
<name>A0A2M7BFS7_9BACT</name>
<protein>
    <recommendedName>
        <fullName evidence="9">Glycosyltransferase RgtA/B/C/D-like domain-containing protein</fullName>
    </recommendedName>
</protein>
<dbReference type="EMBL" id="PEVC01000005">
    <property type="protein sequence ID" value="PIV01930.1"/>
    <property type="molecule type" value="Genomic_DNA"/>
</dbReference>
<evidence type="ECO:0000256" key="5">
    <source>
        <dbReference type="ARBA" id="ARBA00022692"/>
    </source>
</evidence>
<accession>A0A2M7BFS7</accession>
<evidence type="ECO:0000256" key="1">
    <source>
        <dbReference type="ARBA" id="ARBA00004651"/>
    </source>
</evidence>
<organism evidence="10 11">
    <name type="scientific">Candidatus Shapirobacteria bacterium CG03_land_8_20_14_0_80_39_12</name>
    <dbReference type="NCBI Taxonomy" id="1974879"/>
    <lineage>
        <taxon>Bacteria</taxon>
        <taxon>Candidatus Shapironibacteriota</taxon>
    </lineage>
</organism>
<feature type="transmembrane region" description="Helical" evidence="8">
    <location>
        <begin position="91"/>
        <end position="108"/>
    </location>
</feature>
<evidence type="ECO:0000256" key="6">
    <source>
        <dbReference type="ARBA" id="ARBA00022989"/>
    </source>
</evidence>
<dbReference type="Proteomes" id="UP000229631">
    <property type="component" value="Unassembled WGS sequence"/>
</dbReference>
<dbReference type="PANTHER" id="PTHR33908:SF11">
    <property type="entry name" value="MEMBRANE PROTEIN"/>
    <property type="match status" value="1"/>
</dbReference>
<dbReference type="PANTHER" id="PTHR33908">
    <property type="entry name" value="MANNOSYLTRANSFERASE YKCB-RELATED"/>
    <property type="match status" value="1"/>
</dbReference>